<dbReference type="InterPro" id="IPR000719">
    <property type="entry name" value="Prot_kinase_dom"/>
</dbReference>
<dbReference type="Proteomes" id="UP001060504">
    <property type="component" value="Unassembled WGS sequence"/>
</dbReference>
<keyword evidence="5" id="KW-0418">Kinase</keyword>
<name>A0ABQ4VBC2_9MYCO</name>
<feature type="domain" description="Protein kinase" evidence="8">
    <location>
        <begin position="1"/>
        <end position="152"/>
    </location>
</feature>
<evidence type="ECO:0000259" key="8">
    <source>
        <dbReference type="PROSITE" id="PS50011"/>
    </source>
</evidence>
<comment type="caution">
    <text evidence="9">The sequence shown here is derived from an EMBL/GenBank/DDBJ whole genome shotgun (WGS) entry which is preliminary data.</text>
</comment>
<dbReference type="Gene3D" id="3.30.200.20">
    <property type="entry name" value="Phosphorylase Kinase, domain 1"/>
    <property type="match status" value="1"/>
</dbReference>
<dbReference type="EC" id="2.7.11.1" evidence="1"/>
<evidence type="ECO:0000256" key="7">
    <source>
        <dbReference type="SAM" id="MobiDB-lite"/>
    </source>
</evidence>
<dbReference type="PROSITE" id="PS00108">
    <property type="entry name" value="PROTEIN_KINASE_ST"/>
    <property type="match status" value="1"/>
</dbReference>
<evidence type="ECO:0000256" key="2">
    <source>
        <dbReference type="ARBA" id="ARBA00022527"/>
    </source>
</evidence>
<keyword evidence="6" id="KW-0067">ATP-binding</keyword>
<evidence type="ECO:0000313" key="9">
    <source>
        <dbReference type="EMBL" id="GJF17809.1"/>
    </source>
</evidence>
<dbReference type="PANTHER" id="PTHR43289:SF6">
    <property type="entry name" value="SERINE_THREONINE-PROTEIN KINASE NEKL-3"/>
    <property type="match status" value="1"/>
</dbReference>
<dbReference type="Gene3D" id="1.10.510.10">
    <property type="entry name" value="Transferase(Phosphotransferase) domain 1"/>
    <property type="match status" value="1"/>
</dbReference>
<reference evidence="9 10" key="1">
    <citation type="submission" date="2021-08" db="EMBL/GenBank/DDBJ databases">
        <title>Draft genome sequence of Mycolicibacterium sp. NGTWS1702 strain.</title>
        <authorList>
            <person name="Matsumoto M."/>
            <person name="Tang B.C.C."/>
            <person name="Machida Y."/>
            <person name="Matoyama H."/>
            <person name="Kishihara T."/>
            <person name="Sato S."/>
            <person name="Kondo I."/>
            <person name="Sano M."/>
            <person name="Kato G."/>
        </authorList>
    </citation>
    <scope>NUCLEOTIDE SEQUENCE [LARGE SCALE GENOMIC DNA]</scope>
    <source>
        <strain evidence="9 10">NGTWSNA01</strain>
    </source>
</reference>
<dbReference type="PROSITE" id="PS50011">
    <property type="entry name" value="PROTEIN_KINASE_DOM"/>
    <property type="match status" value="1"/>
</dbReference>
<proteinExistence type="predicted"/>
<evidence type="ECO:0000256" key="1">
    <source>
        <dbReference type="ARBA" id="ARBA00012513"/>
    </source>
</evidence>
<evidence type="ECO:0000313" key="10">
    <source>
        <dbReference type="Proteomes" id="UP001060504"/>
    </source>
</evidence>
<dbReference type="PANTHER" id="PTHR43289">
    <property type="entry name" value="MITOGEN-ACTIVATED PROTEIN KINASE KINASE KINASE 20-RELATED"/>
    <property type="match status" value="1"/>
</dbReference>
<gene>
    <name evidence="9" type="ORF">NGTWS1702_24800</name>
</gene>
<dbReference type="InterPro" id="IPR011009">
    <property type="entry name" value="Kinase-like_dom_sf"/>
</dbReference>
<organism evidence="9 10">
    <name type="scientific">Mycolicibacterium cyprinidarum</name>
    <dbReference type="NCBI Taxonomy" id="2860311"/>
    <lineage>
        <taxon>Bacteria</taxon>
        <taxon>Bacillati</taxon>
        <taxon>Actinomycetota</taxon>
        <taxon>Actinomycetes</taxon>
        <taxon>Mycobacteriales</taxon>
        <taxon>Mycobacteriaceae</taxon>
        <taxon>Mycolicibacterium</taxon>
    </lineage>
</organism>
<keyword evidence="3" id="KW-0808">Transferase</keyword>
<sequence>MTGGPNPLPSDAAGLGLRPETTDSRPNALKILPADLTADSDYRQRFHREADLAAALWHAHIVGVHDRGEYNGQLWISMDFVDGTDGAQLLRAHPCGLSINDVLDIVDAVAEALDFAHHGGLLHRDVKPGNILIADPPTGRRRILLADFEFVE</sequence>
<keyword evidence="10" id="KW-1185">Reference proteome</keyword>
<protein>
    <recommendedName>
        <fullName evidence="1">non-specific serine/threonine protein kinase</fullName>
        <ecNumber evidence="1">2.7.11.1</ecNumber>
    </recommendedName>
</protein>
<keyword evidence="2" id="KW-0723">Serine/threonine-protein kinase</keyword>
<feature type="region of interest" description="Disordered" evidence="7">
    <location>
        <begin position="1"/>
        <end position="26"/>
    </location>
</feature>
<evidence type="ECO:0000256" key="4">
    <source>
        <dbReference type="ARBA" id="ARBA00022741"/>
    </source>
</evidence>
<evidence type="ECO:0000256" key="5">
    <source>
        <dbReference type="ARBA" id="ARBA00022777"/>
    </source>
</evidence>
<evidence type="ECO:0000256" key="3">
    <source>
        <dbReference type="ARBA" id="ARBA00022679"/>
    </source>
</evidence>
<keyword evidence="4" id="KW-0547">Nucleotide-binding</keyword>
<evidence type="ECO:0000256" key="6">
    <source>
        <dbReference type="ARBA" id="ARBA00022840"/>
    </source>
</evidence>
<dbReference type="EMBL" id="BPRH01002598">
    <property type="protein sequence ID" value="GJF17809.1"/>
    <property type="molecule type" value="Genomic_DNA"/>
</dbReference>
<dbReference type="Pfam" id="PF00069">
    <property type="entry name" value="Pkinase"/>
    <property type="match status" value="1"/>
</dbReference>
<dbReference type="InterPro" id="IPR008271">
    <property type="entry name" value="Ser/Thr_kinase_AS"/>
</dbReference>
<accession>A0ABQ4VBC2</accession>
<dbReference type="SUPFAM" id="SSF56112">
    <property type="entry name" value="Protein kinase-like (PK-like)"/>
    <property type="match status" value="1"/>
</dbReference>